<name>A0ACC2NSR7_9HYME</name>
<keyword evidence="2" id="KW-1185">Reference proteome</keyword>
<reference evidence="1" key="1">
    <citation type="submission" date="2023-04" db="EMBL/GenBank/DDBJ databases">
        <title>A chromosome-level genome assembly of the parasitoid wasp Eretmocerus hayati.</title>
        <authorList>
            <person name="Zhong Y."/>
            <person name="Liu S."/>
            <person name="Liu Y."/>
        </authorList>
    </citation>
    <scope>NUCLEOTIDE SEQUENCE</scope>
    <source>
        <strain evidence="1">ZJU_SS_LIU_2023</strain>
    </source>
</reference>
<gene>
    <name evidence="1" type="ORF">QAD02_004601</name>
</gene>
<organism evidence="1 2">
    <name type="scientific">Eretmocerus hayati</name>
    <dbReference type="NCBI Taxonomy" id="131215"/>
    <lineage>
        <taxon>Eukaryota</taxon>
        <taxon>Metazoa</taxon>
        <taxon>Ecdysozoa</taxon>
        <taxon>Arthropoda</taxon>
        <taxon>Hexapoda</taxon>
        <taxon>Insecta</taxon>
        <taxon>Pterygota</taxon>
        <taxon>Neoptera</taxon>
        <taxon>Endopterygota</taxon>
        <taxon>Hymenoptera</taxon>
        <taxon>Apocrita</taxon>
        <taxon>Proctotrupomorpha</taxon>
        <taxon>Chalcidoidea</taxon>
        <taxon>Aphelinidae</taxon>
        <taxon>Aphelininae</taxon>
        <taxon>Eretmocerus</taxon>
    </lineage>
</organism>
<sequence>MEDSLEDEFTPESVENYKSRFPVSPKIDSEPETLLDDSQPSSSHLSGSRINLDEPCRDVEGSHSHNDVPVYQSQSIILSDNVTDQSHSKLTPIGNDHHFSSCSKYGNSPQIQNFPREFESHNSIRHVSGHCESHKENTSNPPTPSCLANSQYCLENAGCRGGLLQDSHGTHVFPPCINIHNSSDVSTPKHQEPVQRDDTDLILPVKRGILQLKTRGSSGQAKEKTCNTVGLPGKANTHPKVNSNCSDESLDEHSQFVTSTVPSTSILRNQDPKQHQAYVDNLKLSDATDYQKHQETVQPNENSPGVGTPKHQTPVRRDDTQLILPAKRGRLQLKTIGSSGQAKEQSRNAVKLHGKDIAPPKFHSGCSEESPDQAFKSFSPSVPSTSILHNHDTKQHQAFVHNLKLLDFRAQKAQETVQFNDTNLHSAAQRGTPQLRARGSRIQPNETSNHTVTSLGKSDAHSQMVSPIKITEENFKCLSPSVSSTLIIHTQDAKLCQQNACNNTLPDPHASKRPTSVQANDAHLPVKQGSSQLQTRGSTVQANELSPNTVGLVGLLCKSYADSYIDPICSSKTADDSIKLSSPSVPVTFLSQTQNTEHQQPHSNSLPIVSSAMRVPKSASLPTKENRKSHTNYNNSHSTGLAQSTESTHCDTSNLTVCVDSSNVEVHPPHCFTGMKTSEVIGKSLEDKFASTAVSSGPTGRLLLDPDLEVDDGSTNIQTANCSIAQQAGHSNEEREFSEEGIKSYNDSVSEDLAKEQRKLTFCPEVAIGKEFYSDAEIKAYIADIKRTTGENFSIRDSKKKENRVKTHSRLHANPNLTFDLIIYVCIHGEITKESQSTNARQAL</sequence>
<dbReference type="EMBL" id="CM056743">
    <property type="protein sequence ID" value="KAJ8673339.1"/>
    <property type="molecule type" value="Genomic_DNA"/>
</dbReference>
<protein>
    <submittedName>
        <fullName evidence="1">Uncharacterized protein</fullName>
    </submittedName>
</protein>
<evidence type="ECO:0000313" key="2">
    <source>
        <dbReference type="Proteomes" id="UP001239111"/>
    </source>
</evidence>
<comment type="caution">
    <text evidence="1">The sequence shown here is derived from an EMBL/GenBank/DDBJ whole genome shotgun (WGS) entry which is preliminary data.</text>
</comment>
<proteinExistence type="predicted"/>
<dbReference type="Proteomes" id="UP001239111">
    <property type="component" value="Chromosome 3"/>
</dbReference>
<evidence type="ECO:0000313" key="1">
    <source>
        <dbReference type="EMBL" id="KAJ8673339.1"/>
    </source>
</evidence>
<accession>A0ACC2NSR7</accession>